<sequence length="176" mass="17984">MNPTPGLAPSPAAPPAELLRRTLRRHPSGVTVVTVPGPAGFTATSFTSVSLDPALVSFYVSSGASTAPAVRSAEVFAVHLLGADQERVARAFARSGVDRFADAEWTATAEGLPLLTGVPAWLTARPVQLQPIGDHLLVVGRVLTAGGPATGAPLIHHDGGFGTLAAATGPIVDTRR</sequence>
<dbReference type="GO" id="GO:0010181">
    <property type="term" value="F:FMN binding"/>
    <property type="evidence" value="ECO:0007669"/>
    <property type="project" value="InterPro"/>
</dbReference>
<accession>A0A3M0I9R8</accession>
<dbReference type="RefSeq" id="WP_121890032.1">
    <property type="nucleotide sequence ID" value="NZ_JBNJMA010000002.1"/>
</dbReference>
<dbReference type="Pfam" id="PF01613">
    <property type="entry name" value="Flavin_Reduct"/>
    <property type="match status" value="1"/>
</dbReference>
<reference evidence="3 4" key="1">
    <citation type="submission" date="2017-11" db="EMBL/GenBank/DDBJ databases">
        <title>Draft genome of actinobacteria isolated from guarana (Paullinia cupana (Mart.) Ducke.</title>
        <authorList>
            <person name="Siqueira K.A."/>
            <person name="Liotti R.G."/>
            <person name="Mendes T.A.O."/>
            <person name="Soares M.A."/>
        </authorList>
    </citation>
    <scope>NUCLEOTIDE SEQUENCE [LARGE SCALE GENOMIC DNA]</scope>
    <source>
        <strain evidence="3 4">193</strain>
    </source>
</reference>
<organism evidence="3 4">
    <name type="scientific">Streptomyces shenzhenensis</name>
    <dbReference type="NCBI Taxonomy" id="943815"/>
    <lineage>
        <taxon>Bacteria</taxon>
        <taxon>Bacillati</taxon>
        <taxon>Actinomycetota</taxon>
        <taxon>Actinomycetes</taxon>
        <taxon>Kitasatosporales</taxon>
        <taxon>Streptomycetaceae</taxon>
        <taxon>Streptomyces</taxon>
    </lineage>
</organism>
<dbReference type="AlphaFoldDB" id="A0A3M0I9R8"/>
<dbReference type="InterPro" id="IPR012349">
    <property type="entry name" value="Split_barrel_FMN-bd"/>
</dbReference>
<proteinExistence type="predicted"/>
<dbReference type="GO" id="GO:0006208">
    <property type="term" value="P:pyrimidine nucleobase catabolic process"/>
    <property type="evidence" value="ECO:0007669"/>
    <property type="project" value="TreeGrafter"/>
</dbReference>
<dbReference type="GO" id="GO:0042602">
    <property type="term" value="F:riboflavin reductase (NADPH) activity"/>
    <property type="evidence" value="ECO:0007669"/>
    <property type="project" value="TreeGrafter"/>
</dbReference>
<dbReference type="SUPFAM" id="SSF50475">
    <property type="entry name" value="FMN-binding split barrel"/>
    <property type="match status" value="1"/>
</dbReference>
<evidence type="ECO:0000259" key="2">
    <source>
        <dbReference type="SMART" id="SM00903"/>
    </source>
</evidence>
<evidence type="ECO:0000256" key="1">
    <source>
        <dbReference type="ARBA" id="ARBA00023002"/>
    </source>
</evidence>
<dbReference type="Proteomes" id="UP000270471">
    <property type="component" value="Unassembled WGS sequence"/>
</dbReference>
<dbReference type="OrthoDB" id="9792858at2"/>
<dbReference type="PANTHER" id="PTHR30466">
    <property type="entry name" value="FLAVIN REDUCTASE"/>
    <property type="match status" value="1"/>
</dbReference>
<dbReference type="PANTHER" id="PTHR30466:SF1">
    <property type="entry name" value="FMN REDUCTASE (NADH) RUTF"/>
    <property type="match status" value="1"/>
</dbReference>
<dbReference type="Gene3D" id="2.30.110.10">
    <property type="entry name" value="Electron Transport, Fmn-binding Protein, Chain A"/>
    <property type="match status" value="1"/>
</dbReference>
<dbReference type="InterPro" id="IPR002563">
    <property type="entry name" value="Flavin_Rdtase-like_dom"/>
</dbReference>
<keyword evidence="1" id="KW-0560">Oxidoreductase</keyword>
<dbReference type="EMBL" id="PENI01000008">
    <property type="protein sequence ID" value="RMB85058.1"/>
    <property type="molecule type" value="Genomic_DNA"/>
</dbReference>
<dbReference type="SMART" id="SM00903">
    <property type="entry name" value="Flavin_Reduct"/>
    <property type="match status" value="1"/>
</dbReference>
<comment type="caution">
    <text evidence="3">The sequence shown here is derived from an EMBL/GenBank/DDBJ whole genome shotgun (WGS) entry which is preliminary data.</text>
</comment>
<name>A0A3M0I9R8_9ACTN</name>
<gene>
    <name evidence="3" type="ORF">CTZ28_15700</name>
</gene>
<keyword evidence="4" id="KW-1185">Reference proteome</keyword>
<protein>
    <submittedName>
        <fullName evidence="3">Flavin reductase</fullName>
    </submittedName>
</protein>
<evidence type="ECO:0000313" key="4">
    <source>
        <dbReference type="Proteomes" id="UP000270471"/>
    </source>
</evidence>
<dbReference type="InterPro" id="IPR050268">
    <property type="entry name" value="NADH-dep_flavin_reductase"/>
</dbReference>
<feature type="domain" description="Flavin reductase like" evidence="2">
    <location>
        <begin position="23"/>
        <end position="163"/>
    </location>
</feature>
<evidence type="ECO:0000313" key="3">
    <source>
        <dbReference type="EMBL" id="RMB85058.1"/>
    </source>
</evidence>